<dbReference type="EMBL" id="SGPM01000623">
    <property type="protein sequence ID" value="THH17890.1"/>
    <property type="molecule type" value="Genomic_DNA"/>
</dbReference>
<dbReference type="Gene3D" id="1.20.1280.50">
    <property type="match status" value="1"/>
</dbReference>
<accession>A0A4S4M4U0</accession>
<comment type="caution">
    <text evidence="1">The sequence shown here is derived from an EMBL/GenBank/DDBJ whole genome shotgun (WGS) entry which is preliminary data.</text>
</comment>
<sequence length="329" mass="38054">MHTIPVELLSRIFIIGWQEDPDPDDIPTSQVTFEARVSHVCHRWRDVALQCPVLWSLIHLRTKPHMERARIYLNRNRAHLIDVHVDTCSQEEHLPAFTLFRDEFDPVFDILVPHIDRWRSLHLKVRDLACKAGARKVLSTCGGAPHLETLHLWHVENWGSPERLYTAIGPPPVVVFDQHLPMLKNIILTGVNLPWTHSPFLQNLTTVQFALHSDDVRMPYDQWHTMLTHSPHLERLSLHYSGPRFGAGDWPDEAILLPGLREVDLTNMDPPYLMALFKRLRMPNVRQLRLELELPDQDFTQFVEFLVDAVEEQQHGGGGEEQQRGEEAG</sequence>
<keyword evidence="2" id="KW-1185">Reference proteome</keyword>
<evidence type="ECO:0000313" key="2">
    <source>
        <dbReference type="Proteomes" id="UP000308730"/>
    </source>
</evidence>
<organism evidence="1 2">
    <name type="scientific">Antrodiella citrinella</name>
    <dbReference type="NCBI Taxonomy" id="2447956"/>
    <lineage>
        <taxon>Eukaryota</taxon>
        <taxon>Fungi</taxon>
        <taxon>Dikarya</taxon>
        <taxon>Basidiomycota</taxon>
        <taxon>Agaricomycotina</taxon>
        <taxon>Agaricomycetes</taxon>
        <taxon>Polyporales</taxon>
        <taxon>Steccherinaceae</taxon>
        <taxon>Antrodiella</taxon>
    </lineage>
</organism>
<reference evidence="1 2" key="1">
    <citation type="submission" date="2019-02" db="EMBL/GenBank/DDBJ databases">
        <title>Genome sequencing of the rare red list fungi Antrodiella citrinella (Flaviporus citrinellus).</title>
        <authorList>
            <person name="Buettner E."/>
            <person name="Kellner H."/>
        </authorList>
    </citation>
    <scope>NUCLEOTIDE SEQUENCE [LARGE SCALE GENOMIC DNA]</scope>
    <source>
        <strain evidence="1 2">DSM 108506</strain>
    </source>
</reference>
<dbReference type="Proteomes" id="UP000308730">
    <property type="component" value="Unassembled WGS sequence"/>
</dbReference>
<evidence type="ECO:0000313" key="1">
    <source>
        <dbReference type="EMBL" id="THH17890.1"/>
    </source>
</evidence>
<dbReference type="SUPFAM" id="SSF52047">
    <property type="entry name" value="RNI-like"/>
    <property type="match status" value="1"/>
</dbReference>
<protein>
    <submittedName>
        <fullName evidence="1">Uncharacterized protein</fullName>
    </submittedName>
</protein>
<proteinExistence type="predicted"/>
<feature type="non-terminal residue" evidence="1">
    <location>
        <position position="329"/>
    </location>
</feature>
<dbReference type="OrthoDB" id="3352270at2759"/>
<dbReference type="InterPro" id="IPR032675">
    <property type="entry name" value="LRR_dom_sf"/>
</dbReference>
<dbReference type="Gene3D" id="3.80.10.10">
    <property type="entry name" value="Ribonuclease Inhibitor"/>
    <property type="match status" value="1"/>
</dbReference>
<dbReference type="AlphaFoldDB" id="A0A4S4M4U0"/>
<name>A0A4S4M4U0_9APHY</name>
<gene>
    <name evidence="1" type="ORF">EUX98_g9043</name>
</gene>